<keyword evidence="4" id="KW-0808">Transferase</keyword>
<evidence type="ECO:0000259" key="9">
    <source>
        <dbReference type="Pfam" id="PF02384"/>
    </source>
</evidence>
<protein>
    <recommendedName>
        <fullName evidence="2">site-specific DNA-methyltransferase (adenine-specific)</fullName>
        <ecNumber evidence="2">2.1.1.72</ecNumber>
    </recommendedName>
</protein>
<dbReference type="Pfam" id="PF12161">
    <property type="entry name" value="HsdM_N"/>
    <property type="match status" value="1"/>
</dbReference>
<dbReference type="InterPro" id="IPR029063">
    <property type="entry name" value="SAM-dependent_MTases_sf"/>
</dbReference>
<evidence type="ECO:0000256" key="6">
    <source>
        <dbReference type="ARBA" id="ARBA00022747"/>
    </source>
</evidence>
<evidence type="ECO:0000313" key="13">
    <source>
        <dbReference type="Proteomes" id="UP000835287"/>
    </source>
</evidence>
<gene>
    <name evidence="12" type="ORF">CFBP1159_31100</name>
    <name evidence="11" type="ORF">XAC301_14220</name>
</gene>
<evidence type="ECO:0000256" key="2">
    <source>
        <dbReference type="ARBA" id="ARBA00011900"/>
    </source>
</evidence>
<feature type="coiled-coil region" evidence="8">
    <location>
        <begin position="464"/>
        <end position="498"/>
    </location>
</feature>
<dbReference type="GO" id="GO:0008170">
    <property type="term" value="F:N-methyltransferase activity"/>
    <property type="evidence" value="ECO:0007669"/>
    <property type="project" value="InterPro"/>
</dbReference>
<dbReference type="Proteomes" id="UP000835243">
    <property type="component" value="Chromosome"/>
</dbReference>
<organism evidence="12">
    <name type="scientific">Xanthomonas arboricola pv. corylina</name>
    <dbReference type="NCBI Taxonomy" id="487821"/>
    <lineage>
        <taxon>Bacteria</taxon>
        <taxon>Pseudomonadati</taxon>
        <taxon>Pseudomonadota</taxon>
        <taxon>Gammaproteobacteria</taxon>
        <taxon>Lysobacterales</taxon>
        <taxon>Lysobacteraceae</taxon>
        <taxon>Xanthomonas</taxon>
    </lineage>
</organism>
<evidence type="ECO:0000256" key="1">
    <source>
        <dbReference type="ARBA" id="ARBA00006594"/>
    </source>
</evidence>
<reference evidence="12 13" key="1">
    <citation type="submission" date="2021-02" db="EMBL/GenBank/DDBJ databases">
        <authorList>
            <person name="Pothier F. J."/>
        </authorList>
    </citation>
    <scope>NUCLEOTIDE SEQUENCE</scope>
    <source>
        <strain evidence="11 13">301</strain>
        <strain evidence="12">CFBP 1159</strain>
    </source>
</reference>
<dbReference type="NCBIfam" id="TIGR00497">
    <property type="entry name" value="hsdM"/>
    <property type="match status" value="1"/>
</dbReference>
<dbReference type="EMBL" id="HG992338">
    <property type="protein sequence ID" value="CAE6740597.1"/>
    <property type="molecule type" value="Genomic_DNA"/>
</dbReference>
<dbReference type="Gene3D" id="3.40.50.150">
    <property type="entry name" value="Vaccinia Virus protein VP39"/>
    <property type="match status" value="1"/>
</dbReference>
<name>A0A2S7CCW4_9XANT</name>
<keyword evidence="5" id="KW-0949">S-adenosyl-L-methionine</keyword>
<dbReference type="SUPFAM" id="SSF53335">
    <property type="entry name" value="S-adenosyl-L-methionine-dependent methyltransferases"/>
    <property type="match status" value="1"/>
</dbReference>
<dbReference type="Pfam" id="PF02384">
    <property type="entry name" value="N6_Mtase"/>
    <property type="match status" value="1"/>
</dbReference>
<keyword evidence="3" id="KW-0489">Methyltransferase</keyword>
<feature type="domain" description="N6 adenine-specific DNA methyltransferase N-terminal" evidence="10">
    <location>
        <begin position="12"/>
        <end position="145"/>
    </location>
</feature>
<dbReference type="GO" id="GO:0009307">
    <property type="term" value="P:DNA restriction-modification system"/>
    <property type="evidence" value="ECO:0007669"/>
    <property type="project" value="UniProtKB-KW"/>
</dbReference>
<evidence type="ECO:0000256" key="7">
    <source>
        <dbReference type="ARBA" id="ARBA00047942"/>
    </source>
</evidence>
<evidence type="ECO:0000256" key="8">
    <source>
        <dbReference type="SAM" id="Coils"/>
    </source>
</evidence>
<dbReference type="InterPro" id="IPR022749">
    <property type="entry name" value="D12N6_MeTrfase_N"/>
</dbReference>
<comment type="catalytic activity">
    <reaction evidence="7">
        <text>a 2'-deoxyadenosine in DNA + S-adenosyl-L-methionine = an N(6)-methyl-2'-deoxyadenosine in DNA + S-adenosyl-L-homocysteine + H(+)</text>
        <dbReference type="Rhea" id="RHEA:15197"/>
        <dbReference type="Rhea" id="RHEA-COMP:12418"/>
        <dbReference type="Rhea" id="RHEA-COMP:12419"/>
        <dbReference type="ChEBI" id="CHEBI:15378"/>
        <dbReference type="ChEBI" id="CHEBI:57856"/>
        <dbReference type="ChEBI" id="CHEBI:59789"/>
        <dbReference type="ChEBI" id="CHEBI:90615"/>
        <dbReference type="ChEBI" id="CHEBI:90616"/>
        <dbReference type="EC" id="2.1.1.72"/>
    </reaction>
</comment>
<dbReference type="RefSeq" id="WP_046343783.1">
    <property type="nucleotide sequence ID" value="NZ_CP076534.1"/>
</dbReference>
<dbReference type="InterPro" id="IPR003356">
    <property type="entry name" value="DNA_methylase_A-5"/>
</dbReference>
<dbReference type="GO" id="GO:0003677">
    <property type="term" value="F:DNA binding"/>
    <property type="evidence" value="ECO:0007669"/>
    <property type="project" value="InterPro"/>
</dbReference>
<dbReference type="PANTHER" id="PTHR42933:SF3">
    <property type="entry name" value="TYPE I RESTRICTION ENZYME MJAVIII METHYLASE SUBUNIT"/>
    <property type="match status" value="1"/>
</dbReference>
<evidence type="ECO:0000256" key="3">
    <source>
        <dbReference type="ARBA" id="ARBA00022603"/>
    </source>
</evidence>
<evidence type="ECO:0000313" key="11">
    <source>
        <dbReference type="EMBL" id="CAE6740578.1"/>
    </source>
</evidence>
<evidence type="ECO:0000256" key="5">
    <source>
        <dbReference type="ARBA" id="ARBA00022691"/>
    </source>
</evidence>
<dbReference type="REBASE" id="516260">
    <property type="entry name" value="M.Xar6600ORF14090P"/>
</dbReference>
<proteinExistence type="inferred from homology"/>
<feature type="domain" description="DNA methylase adenine-specific" evidence="9">
    <location>
        <begin position="160"/>
        <end position="466"/>
    </location>
</feature>
<keyword evidence="8" id="KW-0175">Coiled coil</keyword>
<sequence>MSKTDIAQDTINAAVWGACDTFRGTVDPSVYKDYVLTMLFLKYVSDVWQDHYDDYKTKHGDKPGLIEELLKSERFVLPHSANFYTLYDQRHRPGNGERIDKALHAIEDANLGKLRDVFQDISFNANKLGEEQQKNDLLRHLLEDFAKPALNLRPSRIGQLDIIGNAYEYLIKNFASSSGKKAGEFYTPPEVSALMARLMDPQQGDDICDPTCGSGSLLLKCGRLIRERTGSGKYALYGQEAIGSTWALAKMNMFLHGEDNHRIEWGDTIRNPKLLAGNHLRDFDIVVANPPFSLEKWGHDSAGNDPHDRFRRGLPPRTKGDYAFILHMIATMRPRTGRMAVVVPHGVLFRGAAEGRIRQKLIDENLLDVVIGLPEKLFYGTGIPAAVLVFRTKKKDKNVLFIDASRHYQDGKNQNLLRESDLQRILDTVQARQNVDKYAYLASPAEIAGNDYNLNIPRYVDTFEEEAEIDLMAVRREREQLKSELAKLEVQMAAYLKELGYE</sequence>
<dbReference type="PROSITE" id="PS00092">
    <property type="entry name" value="N6_MTASE"/>
    <property type="match status" value="1"/>
</dbReference>
<dbReference type="InterPro" id="IPR038333">
    <property type="entry name" value="T1MK-like_N_sf"/>
</dbReference>
<evidence type="ECO:0000256" key="4">
    <source>
        <dbReference type="ARBA" id="ARBA00022679"/>
    </source>
</evidence>
<dbReference type="REBASE" id="516267">
    <property type="entry name" value="M.Xar1159ORF31100P"/>
</dbReference>
<dbReference type="Proteomes" id="UP000835287">
    <property type="component" value="Chromosome"/>
</dbReference>
<dbReference type="EMBL" id="HG992341">
    <property type="protein sequence ID" value="CAE6810624.1"/>
    <property type="molecule type" value="Genomic_DNA"/>
</dbReference>
<dbReference type="GO" id="GO:0009007">
    <property type="term" value="F:site-specific DNA-methyltransferase (adenine-specific) activity"/>
    <property type="evidence" value="ECO:0007669"/>
    <property type="project" value="UniProtKB-EC"/>
</dbReference>
<dbReference type="Gene3D" id="1.20.1260.30">
    <property type="match status" value="1"/>
</dbReference>
<dbReference type="EMBL" id="HG992338">
    <property type="protein sequence ID" value="CAE6740578.1"/>
    <property type="molecule type" value="Genomic_DNA"/>
</dbReference>
<dbReference type="InterPro" id="IPR004546">
    <property type="entry name" value="Restrct_endonuc_T1M"/>
</dbReference>
<dbReference type="AlphaFoldDB" id="A0A2S7CCW4"/>
<evidence type="ECO:0000313" key="12">
    <source>
        <dbReference type="EMBL" id="CAE6810605.1"/>
    </source>
</evidence>
<dbReference type="InterPro" id="IPR051537">
    <property type="entry name" value="DNA_Adenine_Mtase"/>
</dbReference>
<dbReference type="EMBL" id="HG992341">
    <property type="protein sequence ID" value="CAE6810605.1"/>
    <property type="molecule type" value="Genomic_DNA"/>
</dbReference>
<comment type="similarity">
    <text evidence="1">Belongs to the N(4)/N(6)-methyltransferase family.</text>
</comment>
<keyword evidence="6" id="KW-0680">Restriction system</keyword>
<dbReference type="GO" id="GO:0032259">
    <property type="term" value="P:methylation"/>
    <property type="evidence" value="ECO:0007669"/>
    <property type="project" value="UniProtKB-KW"/>
</dbReference>
<accession>A0A2S7CCW4</accession>
<dbReference type="PANTHER" id="PTHR42933">
    <property type="entry name" value="SLR6095 PROTEIN"/>
    <property type="match status" value="1"/>
</dbReference>
<dbReference type="REBASE" id="516264">
    <property type="entry name" value="M.Xar301ORF14220P"/>
</dbReference>
<evidence type="ECO:0000259" key="10">
    <source>
        <dbReference type="Pfam" id="PF12161"/>
    </source>
</evidence>
<dbReference type="EC" id="2.1.1.72" evidence="2"/>
<dbReference type="PRINTS" id="PR00507">
    <property type="entry name" value="N12N6MTFRASE"/>
</dbReference>
<keyword evidence="13" id="KW-1185">Reference proteome</keyword>
<dbReference type="InterPro" id="IPR002052">
    <property type="entry name" value="DNA_methylase_N6_adenine_CS"/>
</dbReference>